<feature type="compositionally biased region" description="Basic residues" evidence="1">
    <location>
        <begin position="19"/>
        <end position="32"/>
    </location>
</feature>
<feature type="compositionally biased region" description="Basic residues" evidence="1">
    <location>
        <begin position="1"/>
        <end position="11"/>
    </location>
</feature>
<feature type="region of interest" description="Disordered" evidence="1">
    <location>
        <begin position="1"/>
        <end position="41"/>
    </location>
</feature>
<accession>A0A6A6QFL9</accession>
<sequence>MPSQTKRKRDRKIGMARAAKARKAKRANKARKAAAAERLRTRNPTESFTKFLELPGELRNAVYELVLEPNATFTPATAHELVNSKQPERFALLAVNRQIHDETAAMLARRATCRLPVCVERDDVARPNRGQLAMTKEAIENFRKIEISVLCPESIFSWMDSITPVEETLGSIVAVSTTTYNALEREVTLDFCTWHWYKLEYMFGRGGFVRVNWKAVAGWKRCFQLMMETNTTIRWILKVPAPGIVPSSLVRWIKEGCEKDGFGYVVAPYACVI</sequence>
<evidence type="ECO:0000313" key="3">
    <source>
        <dbReference type="Proteomes" id="UP000799750"/>
    </source>
</evidence>
<reference evidence="2" key="1">
    <citation type="journal article" date="2020" name="Stud. Mycol.">
        <title>101 Dothideomycetes genomes: a test case for predicting lifestyles and emergence of pathogens.</title>
        <authorList>
            <person name="Haridas S."/>
            <person name="Albert R."/>
            <person name="Binder M."/>
            <person name="Bloem J."/>
            <person name="Labutti K."/>
            <person name="Salamov A."/>
            <person name="Andreopoulos B."/>
            <person name="Baker S."/>
            <person name="Barry K."/>
            <person name="Bills G."/>
            <person name="Bluhm B."/>
            <person name="Cannon C."/>
            <person name="Castanera R."/>
            <person name="Culley D."/>
            <person name="Daum C."/>
            <person name="Ezra D."/>
            <person name="Gonzalez J."/>
            <person name="Henrissat B."/>
            <person name="Kuo A."/>
            <person name="Liang C."/>
            <person name="Lipzen A."/>
            <person name="Lutzoni F."/>
            <person name="Magnuson J."/>
            <person name="Mondo S."/>
            <person name="Nolan M."/>
            <person name="Ohm R."/>
            <person name="Pangilinan J."/>
            <person name="Park H.-J."/>
            <person name="Ramirez L."/>
            <person name="Alfaro M."/>
            <person name="Sun H."/>
            <person name="Tritt A."/>
            <person name="Yoshinaga Y."/>
            <person name="Zwiers L.-H."/>
            <person name="Turgeon B."/>
            <person name="Goodwin S."/>
            <person name="Spatafora J."/>
            <person name="Crous P."/>
            <person name="Grigoriev I."/>
        </authorList>
    </citation>
    <scope>NUCLEOTIDE SEQUENCE</scope>
    <source>
        <strain evidence="2">CBS 269.34</strain>
    </source>
</reference>
<proteinExistence type="predicted"/>
<dbReference type="EMBL" id="MU004196">
    <property type="protein sequence ID" value="KAF2491198.1"/>
    <property type="molecule type" value="Genomic_DNA"/>
</dbReference>
<dbReference type="InterPro" id="IPR038883">
    <property type="entry name" value="AN11006-like"/>
</dbReference>
<keyword evidence="3" id="KW-1185">Reference proteome</keyword>
<dbReference type="Proteomes" id="UP000799750">
    <property type="component" value="Unassembled WGS sequence"/>
</dbReference>
<protein>
    <recommendedName>
        <fullName evidence="4">F-box domain-containing protein</fullName>
    </recommendedName>
</protein>
<gene>
    <name evidence="2" type="ORF">BU16DRAFT_566114</name>
</gene>
<evidence type="ECO:0000313" key="2">
    <source>
        <dbReference type="EMBL" id="KAF2491198.1"/>
    </source>
</evidence>
<dbReference type="OrthoDB" id="62952at2759"/>
<dbReference type="PANTHER" id="PTHR42085">
    <property type="entry name" value="F-BOX DOMAIN-CONTAINING PROTEIN"/>
    <property type="match status" value="1"/>
</dbReference>
<evidence type="ECO:0000256" key="1">
    <source>
        <dbReference type="SAM" id="MobiDB-lite"/>
    </source>
</evidence>
<evidence type="ECO:0008006" key="4">
    <source>
        <dbReference type="Google" id="ProtNLM"/>
    </source>
</evidence>
<organism evidence="2 3">
    <name type="scientific">Lophium mytilinum</name>
    <dbReference type="NCBI Taxonomy" id="390894"/>
    <lineage>
        <taxon>Eukaryota</taxon>
        <taxon>Fungi</taxon>
        <taxon>Dikarya</taxon>
        <taxon>Ascomycota</taxon>
        <taxon>Pezizomycotina</taxon>
        <taxon>Dothideomycetes</taxon>
        <taxon>Pleosporomycetidae</taxon>
        <taxon>Mytilinidiales</taxon>
        <taxon>Mytilinidiaceae</taxon>
        <taxon>Lophium</taxon>
    </lineage>
</organism>
<dbReference type="AlphaFoldDB" id="A0A6A6QFL9"/>
<dbReference type="PANTHER" id="PTHR42085:SF1">
    <property type="entry name" value="F-BOX DOMAIN-CONTAINING PROTEIN"/>
    <property type="match status" value="1"/>
</dbReference>
<name>A0A6A6QFL9_9PEZI</name>